<dbReference type="Proteomes" id="UP001234989">
    <property type="component" value="Chromosome 9"/>
</dbReference>
<keyword evidence="2" id="KW-1185">Reference proteome</keyword>
<dbReference type="AlphaFoldDB" id="A0AAF0UKA1"/>
<accession>A0AAF0UKA1</accession>
<dbReference type="EMBL" id="CP133620">
    <property type="protein sequence ID" value="WMV46754.1"/>
    <property type="molecule type" value="Genomic_DNA"/>
</dbReference>
<proteinExistence type="predicted"/>
<evidence type="ECO:0000313" key="1">
    <source>
        <dbReference type="EMBL" id="WMV46754.1"/>
    </source>
</evidence>
<gene>
    <name evidence="1" type="ORF">MTR67_040139</name>
</gene>
<sequence length="31" mass="3596">MLNWINKALDVDPDYLYLHHNNDAGQMASVH</sequence>
<reference evidence="1" key="1">
    <citation type="submission" date="2023-08" db="EMBL/GenBank/DDBJ databases">
        <title>A de novo genome assembly of Solanum verrucosum Schlechtendal, a Mexican diploid species geographically isolated from the other diploid A-genome species in potato relatives.</title>
        <authorList>
            <person name="Hosaka K."/>
        </authorList>
    </citation>
    <scope>NUCLEOTIDE SEQUENCE</scope>
    <source>
        <tissue evidence="1">Young leaves</tissue>
    </source>
</reference>
<name>A0AAF0UKA1_SOLVR</name>
<evidence type="ECO:0000313" key="2">
    <source>
        <dbReference type="Proteomes" id="UP001234989"/>
    </source>
</evidence>
<protein>
    <submittedName>
        <fullName evidence="1">Uncharacterized protein</fullName>
    </submittedName>
</protein>
<organism evidence="1 2">
    <name type="scientific">Solanum verrucosum</name>
    <dbReference type="NCBI Taxonomy" id="315347"/>
    <lineage>
        <taxon>Eukaryota</taxon>
        <taxon>Viridiplantae</taxon>
        <taxon>Streptophyta</taxon>
        <taxon>Embryophyta</taxon>
        <taxon>Tracheophyta</taxon>
        <taxon>Spermatophyta</taxon>
        <taxon>Magnoliopsida</taxon>
        <taxon>eudicotyledons</taxon>
        <taxon>Gunneridae</taxon>
        <taxon>Pentapetalae</taxon>
        <taxon>asterids</taxon>
        <taxon>lamiids</taxon>
        <taxon>Solanales</taxon>
        <taxon>Solanaceae</taxon>
        <taxon>Solanoideae</taxon>
        <taxon>Solaneae</taxon>
        <taxon>Solanum</taxon>
    </lineage>
</organism>